<dbReference type="EMBL" id="JBHLUN010000001">
    <property type="protein sequence ID" value="MFC0406736.1"/>
    <property type="molecule type" value="Genomic_DNA"/>
</dbReference>
<sequence length="344" mass="36594">MTGPAEGMPSPEHPCISVVVPTYNRAALLGETLDAILNQSLRPHEIIVVDDGSTDGTAAMLAARYGGLVTACRIPNSGDLAARNFGLASASGDLVAFCDSDDLWHPDFLGAMAALWAAEPRTRVAFANFTILQDGQHGTARKFDAAPPGYWGGLRPVTPDGGAVFDAPIVDRLIHFQPFFPSCMVADRRFLLGIGGWDASVGRVVGTDFATALLLAEHAPFGVVSRPLVEIRKHAGNYSADVQAMNLGDAAILEHVLRRRPSLVQHAAAIRDSAARRRADALDIAFGRHDHAAVRQIYAQLPGGHRGWRTRLKLGVSTLPPPLPRFLGGTLLALGSWRAGGGRG</sequence>
<dbReference type="RefSeq" id="WP_377042414.1">
    <property type="nucleotide sequence ID" value="NZ_JBHLUN010000001.1"/>
</dbReference>
<dbReference type="PANTHER" id="PTHR43685:SF2">
    <property type="entry name" value="GLYCOSYLTRANSFERASE 2-LIKE DOMAIN-CONTAINING PROTEIN"/>
    <property type="match status" value="1"/>
</dbReference>
<evidence type="ECO:0000259" key="1">
    <source>
        <dbReference type="Pfam" id="PF00535"/>
    </source>
</evidence>
<name>A0ABV6JLZ7_9PROT</name>
<proteinExistence type="predicted"/>
<gene>
    <name evidence="2" type="ORF">ACFFGY_00655</name>
</gene>
<dbReference type="PANTHER" id="PTHR43685">
    <property type="entry name" value="GLYCOSYLTRANSFERASE"/>
    <property type="match status" value="1"/>
</dbReference>
<protein>
    <submittedName>
        <fullName evidence="2">Glycosyltransferase family 2 protein</fullName>
    </submittedName>
</protein>
<dbReference type="Gene3D" id="3.90.550.10">
    <property type="entry name" value="Spore Coat Polysaccharide Biosynthesis Protein SpsA, Chain A"/>
    <property type="match status" value="1"/>
</dbReference>
<comment type="caution">
    <text evidence="2">The sequence shown here is derived from an EMBL/GenBank/DDBJ whole genome shotgun (WGS) entry which is preliminary data.</text>
</comment>
<evidence type="ECO:0000313" key="3">
    <source>
        <dbReference type="Proteomes" id="UP001589865"/>
    </source>
</evidence>
<dbReference type="Proteomes" id="UP001589865">
    <property type="component" value="Unassembled WGS sequence"/>
</dbReference>
<dbReference type="Pfam" id="PF00535">
    <property type="entry name" value="Glycos_transf_2"/>
    <property type="match status" value="1"/>
</dbReference>
<keyword evidence="3" id="KW-1185">Reference proteome</keyword>
<reference evidence="2 3" key="1">
    <citation type="submission" date="2024-09" db="EMBL/GenBank/DDBJ databases">
        <authorList>
            <person name="Sun Q."/>
            <person name="Mori K."/>
        </authorList>
    </citation>
    <scope>NUCLEOTIDE SEQUENCE [LARGE SCALE GENOMIC DNA]</scope>
    <source>
        <strain evidence="2 3">TBRC 5777</strain>
    </source>
</reference>
<dbReference type="InterPro" id="IPR001173">
    <property type="entry name" value="Glyco_trans_2-like"/>
</dbReference>
<evidence type="ECO:0000313" key="2">
    <source>
        <dbReference type="EMBL" id="MFC0406736.1"/>
    </source>
</evidence>
<dbReference type="InterPro" id="IPR029044">
    <property type="entry name" value="Nucleotide-diphossugar_trans"/>
</dbReference>
<feature type="domain" description="Glycosyltransferase 2-like" evidence="1">
    <location>
        <begin position="17"/>
        <end position="137"/>
    </location>
</feature>
<dbReference type="InterPro" id="IPR050834">
    <property type="entry name" value="Glycosyltransf_2"/>
</dbReference>
<accession>A0ABV6JLZ7</accession>
<dbReference type="CDD" id="cd00761">
    <property type="entry name" value="Glyco_tranf_GTA_type"/>
    <property type="match status" value="1"/>
</dbReference>
<organism evidence="2 3">
    <name type="scientific">Roseomonas elaeocarpi</name>
    <dbReference type="NCBI Taxonomy" id="907779"/>
    <lineage>
        <taxon>Bacteria</taxon>
        <taxon>Pseudomonadati</taxon>
        <taxon>Pseudomonadota</taxon>
        <taxon>Alphaproteobacteria</taxon>
        <taxon>Acetobacterales</taxon>
        <taxon>Roseomonadaceae</taxon>
        <taxon>Roseomonas</taxon>
    </lineage>
</organism>
<dbReference type="SUPFAM" id="SSF53448">
    <property type="entry name" value="Nucleotide-diphospho-sugar transferases"/>
    <property type="match status" value="1"/>
</dbReference>